<evidence type="ECO:0000256" key="1">
    <source>
        <dbReference type="SAM" id="MobiDB-lite"/>
    </source>
</evidence>
<name>A0AAV7T376_PLEWA</name>
<dbReference type="EMBL" id="JANPWB010000007">
    <property type="protein sequence ID" value="KAJ1170878.1"/>
    <property type="molecule type" value="Genomic_DNA"/>
</dbReference>
<protein>
    <submittedName>
        <fullName evidence="2">Uncharacterized protein</fullName>
    </submittedName>
</protein>
<proteinExistence type="predicted"/>
<keyword evidence="3" id="KW-1185">Reference proteome</keyword>
<evidence type="ECO:0000313" key="3">
    <source>
        <dbReference type="Proteomes" id="UP001066276"/>
    </source>
</evidence>
<comment type="caution">
    <text evidence="2">The sequence shown here is derived from an EMBL/GenBank/DDBJ whole genome shotgun (WGS) entry which is preliminary data.</text>
</comment>
<evidence type="ECO:0000313" key="2">
    <source>
        <dbReference type="EMBL" id="KAJ1170878.1"/>
    </source>
</evidence>
<dbReference type="Proteomes" id="UP001066276">
    <property type="component" value="Chromosome 4_1"/>
</dbReference>
<accession>A0AAV7T376</accession>
<gene>
    <name evidence="2" type="ORF">NDU88_002749</name>
</gene>
<reference evidence="2" key="1">
    <citation type="journal article" date="2022" name="bioRxiv">
        <title>Sequencing and chromosome-scale assembly of the giantPleurodeles waltlgenome.</title>
        <authorList>
            <person name="Brown T."/>
            <person name="Elewa A."/>
            <person name="Iarovenko S."/>
            <person name="Subramanian E."/>
            <person name="Araus A.J."/>
            <person name="Petzold A."/>
            <person name="Susuki M."/>
            <person name="Suzuki K.-i.T."/>
            <person name="Hayashi T."/>
            <person name="Toyoda A."/>
            <person name="Oliveira C."/>
            <person name="Osipova E."/>
            <person name="Leigh N.D."/>
            <person name="Simon A."/>
            <person name="Yun M.H."/>
        </authorList>
    </citation>
    <scope>NUCLEOTIDE SEQUENCE</scope>
    <source>
        <strain evidence="2">20211129_DDA</strain>
        <tissue evidence="2">Liver</tissue>
    </source>
</reference>
<organism evidence="2 3">
    <name type="scientific">Pleurodeles waltl</name>
    <name type="common">Iberian ribbed newt</name>
    <dbReference type="NCBI Taxonomy" id="8319"/>
    <lineage>
        <taxon>Eukaryota</taxon>
        <taxon>Metazoa</taxon>
        <taxon>Chordata</taxon>
        <taxon>Craniata</taxon>
        <taxon>Vertebrata</taxon>
        <taxon>Euteleostomi</taxon>
        <taxon>Amphibia</taxon>
        <taxon>Batrachia</taxon>
        <taxon>Caudata</taxon>
        <taxon>Salamandroidea</taxon>
        <taxon>Salamandridae</taxon>
        <taxon>Pleurodelinae</taxon>
        <taxon>Pleurodeles</taxon>
    </lineage>
</organism>
<feature type="region of interest" description="Disordered" evidence="1">
    <location>
        <begin position="1"/>
        <end position="67"/>
    </location>
</feature>
<sequence length="67" mass="6667">MAVPSPLLRGLPARAASPETGRGSAPVPLPLRGGSRHSDPRTRAPSGGTASPAWAGRARSSAVLGLT</sequence>
<dbReference type="AlphaFoldDB" id="A0AAV7T376"/>